<dbReference type="PROSITE" id="PS50888">
    <property type="entry name" value="BHLH"/>
    <property type="match status" value="1"/>
</dbReference>
<dbReference type="InterPro" id="IPR050933">
    <property type="entry name" value="Circadian_TF"/>
</dbReference>
<evidence type="ECO:0000259" key="9">
    <source>
        <dbReference type="PROSITE" id="PS50112"/>
    </source>
</evidence>
<keyword evidence="3" id="KW-0805">Transcription regulation</keyword>
<proteinExistence type="predicted"/>
<feature type="compositionally biased region" description="Polar residues" evidence="8">
    <location>
        <begin position="555"/>
        <end position="576"/>
    </location>
</feature>
<feature type="domain" description="PAS" evidence="9">
    <location>
        <begin position="415"/>
        <end position="464"/>
    </location>
</feature>
<keyword evidence="11" id="KW-0675">Receptor</keyword>
<keyword evidence="5" id="KW-0804">Transcription</keyword>
<evidence type="ECO:0000313" key="12">
    <source>
        <dbReference type="Proteomes" id="UP000440578"/>
    </source>
</evidence>
<name>A0A6A4V4U5_AMPAM</name>
<dbReference type="EMBL" id="VIIS01002126">
    <property type="protein sequence ID" value="KAF0288199.1"/>
    <property type="molecule type" value="Genomic_DNA"/>
</dbReference>
<dbReference type="AlphaFoldDB" id="A0A6A4V4U5"/>
<dbReference type="Gene3D" id="4.10.280.10">
    <property type="entry name" value="Helix-loop-helix DNA-binding domain"/>
    <property type="match status" value="1"/>
</dbReference>
<evidence type="ECO:0000256" key="3">
    <source>
        <dbReference type="ARBA" id="ARBA00023015"/>
    </source>
</evidence>
<feature type="domain" description="BHLH" evidence="10">
    <location>
        <begin position="134"/>
        <end position="187"/>
    </location>
</feature>
<dbReference type="GO" id="GO:0005634">
    <property type="term" value="C:nucleus"/>
    <property type="evidence" value="ECO:0007669"/>
    <property type="project" value="UniProtKB-SubCell"/>
</dbReference>
<dbReference type="CDD" id="cd18947">
    <property type="entry name" value="bHLH-PAS_ARNT"/>
    <property type="match status" value="1"/>
</dbReference>
<dbReference type="Pfam" id="PF14598">
    <property type="entry name" value="PAS_11"/>
    <property type="match status" value="1"/>
</dbReference>
<keyword evidence="6" id="KW-0539">Nucleus</keyword>
<dbReference type="NCBIfam" id="TIGR00229">
    <property type="entry name" value="sensory_box"/>
    <property type="match status" value="1"/>
</dbReference>
<evidence type="ECO:0000313" key="11">
    <source>
        <dbReference type="EMBL" id="KAF0288199.1"/>
    </source>
</evidence>
<dbReference type="FunFam" id="4.10.280.10:FF:000011">
    <property type="entry name" value="Aryl hydrocarbon receptor nuclear translocator 2"/>
    <property type="match status" value="1"/>
</dbReference>
<evidence type="ECO:0000256" key="8">
    <source>
        <dbReference type="SAM" id="MobiDB-lite"/>
    </source>
</evidence>
<dbReference type="InterPro" id="IPR035965">
    <property type="entry name" value="PAS-like_dom_sf"/>
</dbReference>
<dbReference type="Pfam" id="PF00010">
    <property type="entry name" value="HLH"/>
    <property type="match status" value="1"/>
</dbReference>
<evidence type="ECO:0000256" key="1">
    <source>
        <dbReference type="ARBA" id="ARBA00004123"/>
    </source>
</evidence>
<dbReference type="SUPFAM" id="SSF55785">
    <property type="entry name" value="PYP-like sensor domain (PAS domain)"/>
    <property type="match status" value="2"/>
</dbReference>
<dbReference type="GO" id="GO:0003700">
    <property type="term" value="F:DNA-binding transcription factor activity"/>
    <property type="evidence" value="ECO:0007669"/>
    <property type="project" value="InterPro"/>
</dbReference>
<dbReference type="GO" id="GO:0003677">
    <property type="term" value="F:DNA binding"/>
    <property type="evidence" value="ECO:0007669"/>
    <property type="project" value="UniProtKB-KW"/>
</dbReference>
<feature type="region of interest" description="Disordered" evidence="8">
    <location>
        <begin position="39"/>
        <end position="134"/>
    </location>
</feature>
<dbReference type="GO" id="GO:0046983">
    <property type="term" value="F:protein dimerization activity"/>
    <property type="evidence" value="ECO:0007669"/>
    <property type="project" value="InterPro"/>
</dbReference>
<dbReference type="Gene3D" id="3.30.450.20">
    <property type="entry name" value="PAS domain"/>
    <property type="match status" value="2"/>
</dbReference>
<dbReference type="InterPro" id="IPR036638">
    <property type="entry name" value="HLH_DNA-bd_sf"/>
</dbReference>
<accession>A0A6A4V4U5</accession>
<dbReference type="InterPro" id="IPR001067">
    <property type="entry name" value="Nuc_translocat"/>
</dbReference>
<dbReference type="SMART" id="SM00091">
    <property type="entry name" value="PAS"/>
    <property type="match status" value="2"/>
</dbReference>
<evidence type="ECO:0000256" key="4">
    <source>
        <dbReference type="ARBA" id="ARBA00023125"/>
    </source>
</evidence>
<dbReference type="InterPro" id="IPR001610">
    <property type="entry name" value="PAC"/>
</dbReference>
<dbReference type="PANTHER" id="PTHR23042">
    <property type="entry name" value="CIRCADIAN PROTEIN CLOCK/ARNT/BMAL/PAS"/>
    <property type="match status" value="1"/>
</dbReference>
<keyword evidence="12" id="KW-1185">Reference proteome</keyword>
<feature type="compositionally biased region" description="Basic and acidic residues" evidence="8">
    <location>
        <begin position="121"/>
        <end position="134"/>
    </location>
</feature>
<feature type="compositionally biased region" description="Low complexity" evidence="8">
    <location>
        <begin position="60"/>
        <end position="70"/>
    </location>
</feature>
<comment type="subcellular location">
    <subcellularLocation>
        <location evidence="1">Nucleus</location>
    </subcellularLocation>
</comment>
<dbReference type="SUPFAM" id="SSF47459">
    <property type="entry name" value="HLH, helix-loop-helix DNA-binding domain"/>
    <property type="match status" value="1"/>
</dbReference>
<dbReference type="Proteomes" id="UP000440578">
    <property type="component" value="Unassembled WGS sequence"/>
</dbReference>
<gene>
    <name evidence="11" type="primary">tgo_1</name>
    <name evidence="11" type="ORF">FJT64_013455</name>
</gene>
<keyword evidence="4" id="KW-0238">DNA-binding</keyword>
<evidence type="ECO:0000256" key="2">
    <source>
        <dbReference type="ARBA" id="ARBA00022737"/>
    </source>
</evidence>
<dbReference type="GO" id="GO:0005737">
    <property type="term" value="C:cytoplasm"/>
    <property type="evidence" value="ECO:0007669"/>
    <property type="project" value="InterPro"/>
</dbReference>
<sequence length="702" mass="75167">MYTGAMYAGHYQPPTPYMPAGVQLPSEYSAAAAAAGLQPPAGAHIDPMTGVQPKRPRPPVDAADGAADATKPPDDGCGAASTFEGGAPLGSGQAARHRPRTENGAAQSWRSDEEDGTPKYGRMDDDGVQEKERYAKENHCEIERRRRNKMTAYISELSDMVPTCSALARKPDKLTILRMAVAHMKNLRGTGNTTADGAYKPSFLTDQELKHLILEAADGFLFVVACDTGSIIYVSDSVTPVLNQSQADWFGANIYDQLHPEDVEKVREQLSTQDTQGSGRILDLKTGTVKKEGHQSTMRLCMGSRRGFITRMKIGNVQPDNMMSAHLNRLRGRNSLGAATDGNNYAVVHCTGYIKNWPPTDFQGIQMERVDDEVMGSSHCCMVAIGRLQITSVPSASELTNANNSNEFVSRHGMDGKFSFVDQRCLNLVGYSPPELLGKQCFDFIHPEELTNVKENFEQVIKLKGQVMSIMYRFRSKSREWVWLRTSAFAFLNPYTDDIEYIVCTNSAVKAVGSGGGGGGTPAASAEPEHTADPYSQPPGLDYSMQRYQHMAHVQQAQRPSSTHTAYSYDATQSPLGYSPVPAAAGGRQLQQQYSQMSPARSPGGAASYVPPPRPPLTPGQYPASSGAAGGGLWYPTEAAGPAAGGGGGAGSPAVSAAGAAAAAAAAAAAGQPQQEISDMLQMLDQPAAGFEDLNMFNSTFE</sequence>
<protein>
    <recommendedName>
        <fullName evidence="7">Aryl hydrocarbon receptor nuclear translocator homolog</fullName>
    </recommendedName>
</protein>
<comment type="caution">
    <text evidence="11">The sequence shown here is derived from an EMBL/GenBank/DDBJ whole genome shotgun (WGS) entry which is preliminary data.</text>
</comment>
<dbReference type="GO" id="GO:0005667">
    <property type="term" value="C:transcription regulator complex"/>
    <property type="evidence" value="ECO:0007669"/>
    <property type="project" value="InterPro"/>
</dbReference>
<dbReference type="OrthoDB" id="71302at2759"/>
<dbReference type="PRINTS" id="PR00785">
    <property type="entry name" value="NCTRNSLOCATR"/>
</dbReference>
<evidence type="ECO:0000256" key="7">
    <source>
        <dbReference type="ARBA" id="ARBA00073216"/>
    </source>
</evidence>
<feature type="domain" description="PAS" evidence="9">
    <location>
        <begin position="206"/>
        <end position="277"/>
    </location>
</feature>
<feature type="compositionally biased region" description="Polar residues" evidence="8">
    <location>
        <begin position="589"/>
        <end position="599"/>
    </location>
</feature>
<feature type="region of interest" description="Disordered" evidence="8">
    <location>
        <begin position="514"/>
        <end position="629"/>
    </location>
</feature>
<dbReference type="GO" id="GO:0045944">
    <property type="term" value="P:positive regulation of transcription by RNA polymerase II"/>
    <property type="evidence" value="ECO:0007669"/>
    <property type="project" value="UniProtKB-ARBA"/>
</dbReference>
<dbReference type="SMART" id="SM00086">
    <property type="entry name" value="PAC"/>
    <property type="match status" value="1"/>
</dbReference>
<keyword evidence="2" id="KW-0677">Repeat</keyword>
<dbReference type="CDD" id="cd00130">
    <property type="entry name" value="PAS"/>
    <property type="match status" value="2"/>
</dbReference>
<evidence type="ECO:0000256" key="6">
    <source>
        <dbReference type="ARBA" id="ARBA00023242"/>
    </source>
</evidence>
<reference evidence="11 12" key="1">
    <citation type="submission" date="2019-07" db="EMBL/GenBank/DDBJ databases">
        <title>Draft genome assembly of a fouling barnacle, Amphibalanus amphitrite (Darwin, 1854): The first reference genome for Thecostraca.</title>
        <authorList>
            <person name="Kim W."/>
        </authorList>
    </citation>
    <scope>NUCLEOTIDE SEQUENCE [LARGE SCALE GENOMIC DNA]</scope>
    <source>
        <strain evidence="11">SNU_AA5</strain>
        <tissue evidence="11">Soma without cirri and trophi</tissue>
    </source>
</reference>
<dbReference type="InterPro" id="IPR013767">
    <property type="entry name" value="PAS_fold"/>
</dbReference>
<dbReference type="InterPro" id="IPR011598">
    <property type="entry name" value="bHLH_dom"/>
</dbReference>
<dbReference type="Pfam" id="PF00989">
    <property type="entry name" value="PAS"/>
    <property type="match status" value="1"/>
</dbReference>
<dbReference type="SMART" id="SM00353">
    <property type="entry name" value="HLH"/>
    <property type="match status" value="1"/>
</dbReference>
<organism evidence="11 12">
    <name type="scientific">Amphibalanus amphitrite</name>
    <name type="common">Striped barnacle</name>
    <name type="synonym">Balanus amphitrite</name>
    <dbReference type="NCBI Taxonomy" id="1232801"/>
    <lineage>
        <taxon>Eukaryota</taxon>
        <taxon>Metazoa</taxon>
        <taxon>Ecdysozoa</taxon>
        <taxon>Arthropoda</taxon>
        <taxon>Crustacea</taxon>
        <taxon>Multicrustacea</taxon>
        <taxon>Cirripedia</taxon>
        <taxon>Thoracica</taxon>
        <taxon>Thoracicalcarea</taxon>
        <taxon>Balanomorpha</taxon>
        <taxon>Balanoidea</taxon>
        <taxon>Balanidae</taxon>
        <taxon>Amphibalaninae</taxon>
        <taxon>Amphibalanus</taxon>
    </lineage>
</organism>
<dbReference type="InterPro" id="IPR000014">
    <property type="entry name" value="PAS"/>
</dbReference>
<evidence type="ECO:0000259" key="10">
    <source>
        <dbReference type="PROSITE" id="PS50888"/>
    </source>
</evidence>
<evidence type="ECO:0000256" key="5">
    <source>
        <dbReference type="ARBA" id="ARBA00023163"/>
    </source>
</evidence>
<dbReference type="PROSITE" id="PS50112">
    <property type="entry name" value="PAS"/>
    <property type="match status" value="2"/>
</dbReference>